<reference evidence="8 9" key="1">
    <citation type="submission" date="2022-10" db="EMBL/GenBank/DDBJ databases">
        <title>Draft genome sequence of Streptomyces sp. YSPA8.</title>
        <authorList>
            <person name="Moriuchi R."/>
            <person name="Dohra H."/>
            <person name="Yamamura H."/>
            <person name="Kodani S."/>
        </authorList>
    </citation>
    <scope>NUCLEOTIDE SEQUENCE [LARGE SCALE GENOMIC DNA]</scope>
    <source>
        <strain evidence="8 9">YSPA8</strain>
    </source>
</reference>
<dbReference type="NCBIfam" id="NF004231">
    <property type="entry name" value="PRK05679.1"/>
    <property type="match status" value="1"/>
</dbReference>
<dbReference type="PIRSF" id="PIRSF000190">
    <property type="entry name" value="Pyd_amn-ph_oxd"/>
    <property type="match status" value="1"/>
</dbReference>
<dbReference type="Gene3D" id="2.30.110.10">
    <property type="entry name" value="Electron Transport, Fmn-binding Protein, Chain A"/>
    <property type="match status" value="1"/>
</dbReference>
<dbReference type="EMBL" id="BSBI01000012">
    <property type="protein sequence ID" value="GLF97896.1"/>
    <property type="molecule type" value="Genomic_DNA"/>
</dbReference>
<evidence type="ECO:0000313" key="9">
    <source>
        <dbReference type="Proteomes" id="UP001291653"/>
    </source>
</evidence>
<keyword evidence="3" id="KW-0285">Flavoprotein</keyword>
<proteinExistence type="inferred from homology"/>
<keyword evidence="5" id="KW-0560">Oxidoreductase</keyword>
<dbReference type="Proteomes" id="UP001291653">
    <property type="component" value="Unassembled WGS sequence"/>
</dbReference>
<comment type="cofactor">
    <cofactor evidence="1">
        <name>FMN</name>
        <dbReference type="ChEBI" id="CHEBI:58210"/>
    </cofactor>
</comment>
<feature type="domain" description="Pyridoxine 5'-phosphate oxidase dimerisation C-terminal" evidence="7">
    <location>
        <begin position="186"/>
        <end position="228"/>
    </location>
</feature>
<dbReference type="PANTHER" id="PTHR10851">
    <property type="entry name" value="PYRIDOXINE-5-PHOSPHATE OXIDASE"/>
    <property type="match status" value="1"/>
</dbReference>
<evidence type="ECO:0000256" key="5">
    <source>
        <dbReference type="ARBA" id="ARBA00023002"/>
    </source>
</evidence>
<dbReference type="InterPro" id="IPR019576">
    <property type="entry name" value="Pyridoxamine_oxidase_dimer_C"/>
</dbReference>
<dbReference type="InterPro" id="IPR012349">
    <property type="entry name" value="Split_barrel_FMN-bd"/>
</dbReference>
<evidence type="ECO:0000259" key="7">
    <source>
        <dbReference type="Pfam" id="PF10590"/>
    </source>
</evidence>
<comment type="caution">
    <text evidence="8">The sequence shown here is derived from an EMBL/GenBank/DDBJ whole genome shotgun (WGS) entry which is preliminary data.</text>
</comment>
<dbReference type="Pfam" id="PF10590">
    <property type="entry name" value="PNP_phzG_C"/>
    <property type="match status" value="1"/>
</dbReference>
<protein>
    <submittedName>
        <fullName evidence="8">Pyridoxal 5'-phosphate synthase</fullName>
    </submittedName>
</protein>
<dbReference type="SUPFAM" id="SSF50475">
    <property type="entry name" value="FMN-binding split barrel"/>
    <property type="match status" value="1"/>
</dbReference>
<dbReference type="Pfam" id="PF01243">
    <property type="entry name" value="PNPOx_N"/>
    <property type="match status" value="1"/>
</dbReference>
<evidence type="ECO:0000259" key="6">
    <source>
        <dbReference type="Pfam" id="PF01243"/>
    </source>
</evidence>
<sequence length="228" mass="25028">MDGRDGAGQVGNVRAWLRGLEVFAGPLADFDPGAAPADPVDLFLEWLREAVAAGVPDAHAMTLSTVAGDGGPDARVLVLKNVDGDGWQFALHARSPKGRQLAGLPRAALTFYWPLHGRQVRVRGTVEPASPERSAADLLARSASARAEVELGRQSDHLEDTGERERALREALARVESDPALVNPEWTLCTLVPVHVEFWQADRDRLHKRLRYERPGPAGPWQRHLLWP</sequence>
<dbReference type="RefSeq" id="WP_323449879.1">
    <property type="nucleotide sequence ID" value="NZ_BSBI01000012.1"/>
</dbReference>
<comment type="similarity">
    <text evidence="2">Belongs to the pyridoxamine 5'-phosphate oxidase family.</text>
</comment>
<keyword evidence="9" id="KW-1185">Reference proteome</keyword>
<evidence type="ECO:0000256" key="4">
    <source>
        <dbReference type="ARBA" id="ARBA00022643"/>
    </source>
</evidence>
<gene>
    <name evidence="8" type="ORF">SYYSPA8_26385</name>
</gene>
<feature type="domain" description="Pyridoxamine 5'-phosphate oxidase N-terminal" evidence="6">
    <location>
        <begin position="47"/>
        <end position="158"/>
    </location>
</feature>
<evidence type="ECO:0000256" key="3">
    <source>
        <dbReference type="ARBA" id="ARBA00022630"/>
    </source>
</evidence>
<dbReference type="PANTHER" id="PTHR10851:SF0">
    <property type="entry name" value="PYRIDOXINE-5'-PHOSPHATE OXIDASE"/>
    <property type="match status" value="1"/>
</dbReference>
<evidence type="ECO:0000313" key="8">
    <source>
        <dbReference type="EMBL" id="GLF97896.1"/>
    </source>
</evidence>
<organism evidence="8 9">
    <name type="scientific">Streptomyces yaizuensis</name>
    <dbReference type="NCBI Taxonomy" id="2989713"/>
    <lineage>
        <taxon>Bacteria</taxon>
        <taxon>Bacillati</taxon>
        <taxon>Actinomycetota</taxon>
        <taxon>Actinomycetes</taxon>
        <taxon>Kitasatosporales</taxon>
        <taxon>Streptomycetaceae</taxon>
        <taxon>Streptomyces</taxon>
    </lineage>
</organism>
<name>A0ABQ5P6M8_9ACTN</name>
<keyword evidence="4" id="KW-0288">FMN</keyword>
<dbReference type="InterPro" id="IPR000659">
    <property type="entry name" value="Pyridox_Oxase"/>
</dbReference>
<dbReference type="InterPro" id="IPR011576">
    <property type="entry name" value="Pyridox_Oxase_N"/>
</dbReference>
<evidence type="ECO:0000256" key="2">
    <source>
        <dbReference type="ARBA" id="ARBA00007301"/>
    </source>
</evidence>
<evidence type="ECO:0000256" key="1">
    <source>
        <dbReference type="ARBA" id="ARBA00001917"/>
    </source>
</evidence>
<accession>A0ABQ5P6M8</accession>